<comment type="caution">
    <text evidence="4">The sequence shown here is derived from an EMBL/GenBank/DDBJ whole genome shotgun (WGS) entry which is preliminary data.</text>
</comment>
<dbReference type="Proteomes" id="UP000284403">
    <property type="component" value="Unassembled WGS sequence"/>
</dbReference>
<dbReference type="SUPFAM" id="SSF51556">
    <property type="entry name" value="Metallo-dependent hydrolases"/>
    <property type="match status" value="1"/>
</dbReference>
<dbReference type="GO" id="GO:0009117">
    <property type="term" value="P:nucleotide metabolic process"/>
    <property type="evidence" value="ECO:0007669"/>
    <property type="project" value="UniProtKB-KW"/>
</dbReference>
<keyword evidence="3" id="KW-0546">Nucleotide metabolism</keyword>
<evidence type="ECO:0000256" key="3">
    <source>
        <dbReference type="ARBA" id="ARBA00023080"/>
    </source>
</evidence>
<dbReference type="PANTHER" id="PTHR11409">
    <property type="entry name" value="ADENOSINE DEAMINASE"/>
    <property type="match status" value="1"/>
</dbReference>
<dbReference type="OrthoDB" id="272271at2759"/>
<evidence type="ECO:0000256" key="1">
    <source>
        <dbReference type="ARBA" id="ARBA00006676"/>
    </source>
</evidence>
<accession>A0A422NZR8</accession>
<sequence>MVSLAAASMDCPGAVPLAADAGDCSGQGSFEQAWLRHRGRHPSEAATQLRSLPKVELHCHLNGSISAPLLRHMERLRREESPTARTARQREATGLLGKGVEAMGGMPGQLSDPGERMKYCFRVFDDIYKVMTNTAFTRMAVQDLLLHSAAENVFLLEIRTSLRDGLYATPHAAAHAIEAERVTKKAYVEAVIHTVEHLMHGGVVDFETGALLPRGAPVSPAWWSCFQKLYVSLAPKAMGVACEGDTEADTARVTSGTTLAQAEKLLERLHDQLMHRMHIRLIVSINRGHGAAAAWEAVTLAKEVQKEQLQRFYASLQVDTAVTHGTRQTTLTQHGEVVRRVCWVTGVDFSGYCGKNHFADFVPALAEARRGGAAAASSSSPSYGSLGITLHAGEKDDAEELTAMVQFAPERWGHLVYTDPANLAAIIARHDAIELCITSNAVTGGYAEVARHHIGDILQQQQGRTAEAECDGMSPALLQALTTESSLAAAMQCRVRRRLARWRQSPALSGAATVIPNVSFHTDDRGVFCTSVTAELELLLQHGCLAGGAETRALSVQAMWALQRLSVPHFFELPLEVVYSCTYPWRECCCGCGGGEALAAHVRAHVASLDEAARAGLSCAELSWLLKQFDDM</sequence>
<evidence type="ECO:0000313" key="5">
    <source>
        <dbReference type="Proteomes" id="UP000284403"/>
    </source>
</evidence>
<dbReference type="EMBL" id="MKKU01000472">
    <property type="protein sequence ID" value="RNF10914.1"/>
    <property type="molecule type" value="Genomic_DNA"/>
</dbReference>
<evidence type="ECO:0000256" key="2">
    <source>
        <dbReference type="ARBA" id="ARBA00022833"/>
    </source>
</evidence>
<keyword evidence="5" id="KW-1185">Reference proteome</keyword>
<dbReference type="Gene3D" id="3.20.20.140">
    <property type="entry name" value="Metal-dependent hydrolases"/>
    <property type="match status" value="1"/>
</dbReference>
<dbReference type="GO" id="GO:0006154">
    <property type="term" value="P:adenosine catabolic process"/>
    <property type="evidence" value="ECO:0007669"/>
    <property type="project" value="TreeGrafter"/>
</dbReference>
<gene>
    <name evidence="4" type="ORF">Tco025E_06713</name>
</gene>
<dbReference type="RefSeq" id="XP_029226298.1">
    <property type="nucleotide sequence ID" value="XM_029373585.1"/>
</dbReference>
<dbReference type="InterPro" id="IPR006330">
    <property type="entry name" value="Ado/ade_deaminase"/>
</dbReference>
<evidence type="ECO:0000313" key="4">
    <source>
        <dbReference type="EMBL" id="RNF10914.1"/>
    </source>
</evidence>
<reference evidence="4 5" key="1">
    <citation type="journal article" date="2018" name="BMC Genomics">
        <title>Genomic comparison of Trypanosoma conorhini and Trypanosoma rangeli to Trypanosoma cruzi strains of high and low virulence.</title>
        <authorList>
            <person name="Bradwell K.R."/>
            <person name="Koparde V.N."/>
            <person name="Matveyev A.V."/>
            <person name="Serrano M.G."/>
            <person name="Alves J.M."/>
            <person name="Parikh H."/>
            <person name="Huang B."/>
            <person name="Lee V."/>
            <person name="Espinosa-Alvarez O."/>
            <person name="Ortiz P.A."/>
            <person name="Costa-Martins A.G."/>
            <person name="Teixeira M.M."/>
            <person name="Buck G.A."/>
        </authorList>
    </citation>
    <scope>NUCLEOTIDE SEQUENCE [LARGE SCALE GENOMIC DNA]</scope>
    <source>
        <strain evidence="4 5">025E</strain>
    </source>
</reference>
<dbReference type="PANTHER" id="PTHR11409:SF42">
    <property type="entry name" value="ADENOSINE DEAMINASE-LIKE PROTEIN"/>
    <property type="match status" value="1"/>
</dbReference>
<dbReference type="InterPro" id="IPR032466">
    <property type="entry name" value="Metal_Hydrolase"/>
</dbReference>
<dbReference type="AlphaFoldDB" id="A0A422NZR8"/>
<proteinExistence type="inferred from homology"/>
<organism evidence="4 5">
    <name type="scientific">Trypanosoma conorhini</name>
    <dbReference type="NCBI Taxonomy" id="83891"/>
    <lineage>
        <taxon>Eukaryota</taxon>
        <taxon>Discoba</taxon>
        <taxon>Euglenozoa</taxon>
        <taxon>Kinetoplastea</taxon>
        <taxon>Metakinetoplastina</taxon>
        <taxon>Trypanosomatida</taxon>
        <taxon>Trypanosomatidae</taxon>
        <taxon>Trypanosoma</taxon>
    </lineage>
</organism>
<name>A0A422NZR8_9TRYP</name>
<dbReference type="GeneID" id="40320324"/>
<dbReference type="GO" id="GO:0004000">
    <property type="term" value="F:adenosine deaminase activity"/>
    <property type="evidence" value="ECO:0007669"/>
    <property type="project" value="TreeGrafter"/>
</dbReference>
<protein>
    <submittedName>
        <fullName evidence="4">Adenosine deaminase</fullName>
    </submittedName>
</protein>
<comment type="similarity">
    <text evidence="1">Belongs to the metallo-dependent hydrolases superfamily. Adenosine and AMP deaminases family.</text>
</comment>
<keyword evidence="2" id="KW-0862">Zinc</keyword>
<dbReference type="GO" id="GO:0046103">
    <property type="term" value="P:inosine biosynthetic process"/>
    <property type="evidence" value="ECO:0007669"/>
    <property type="project" value="TreeGrafter"/>
</dbReference>